<keyword evidence="4" id="KW-0411">Iron-sulfur</keyword>
<dbReference type="GO" id="GO:0051537">
    <property type="term" value="F:2 iron, 2 sulfur cluster binding"/>
    <property type="evidence" value="ECO:0007669"/>
    <property type="project" value="UniProtKB-KW"/>
</dbReference>
<dbReference type="InterPro" id="IPR036922">
    <property type="entry name" value="Rieske_2Fe-2S_sf"/>
</dbReference>
<evidence type="ECO:0000256" key="1">
    <source>
        <dbReference type="ARBA" id="ARBA00022714"/>
    </source>
</evidence>
<keyword evidence="2" id="KW-0479">Metal-binding</keyword>
<dbReference type="PANTHER" id="PTHR40261:SF1">
    <property type="entry name" value="RIESKE DOMAIN-CONTAINING PROTEIN"/>
    <property type="match status" value="1"/>
</dbReference>
<dbReference type="OrthoDB" id="9794779at2"/>
<feature type="domain" description="Rieske" evidence="5">
    <location>
        <begin position="2"/>
        <end position="103"/>
    </location>
</feature>
<evidence type="ECO:0000256" key="2">
    <source>
        <dbReference type="ARBA" id="ARBA00022723"/>
    </source>
</evidence>
<evidence type="ECO:0000256" key="4">
    <source>
        <dbReference type="ARBA" id="ARBA00023014"/>
    </source>
</evidence>
<dbReference type="CDD" id="cd03467">
    <property type="entry name" value="Rieske"/>
    <property type="match status" value="1"/>
</dbReference>
<proteinExistence type="predicted"/>
<dbReference type="AlphaFoldDB" id="A0A7C2BB00"/>
<protein>
    <submittedName>
        <fullName evidence="6">Rieske (2Fe-2S) protein</fullName>
    </submittedName>
</protein>
<dbReference type="InterPro" id="IPR017941">
    <property type="entry name" value="Rieske_2Fe-2S"/>
</dbReference>
<sequence length="109" mass="11773">MKYLCDSAALMEGKSLGFEVDEIRILAVRRAGQVYVYANRCPHRGVALEWQADEFLDASASLIQCATHGALFLIESGECVAGPCEGKSLRAIDCGEDAQGIWINPVAPD</sequence>
<dbReference type="EMBL" id="DSIN01000033">
    <property type="protein sequence ID" value="HEF28595.1"/>
    <property type="molecule type" value="Genomic_DNA"/>
</dbReference>
<evidence type="ECO:0000259" key="5">
    <source>
        <dbReference type="PROSITE" id="PS51296"/>
    </source>
</evidence>
<dbReference type="SUPFAM" id="SSF50022">
    <property type="entry name" value="ISP domain"/>
    <property type="match status" value="1"/>
</dbReference>
<evidence type="ECO:0000256" key="3">
    <source>
        <dbReference type="ARBA" id="ARBA00023004"/>
    </source>
</evidence>
<name>A0A7C2BB00_9PSED</name>
<keyword evidence="1" id="KW-0001">2Fe-2S</keyword>
<dbReference type="PANTHER" id="PTHR40261">
    <property type="match status" value="1"/>
</dbReference>
<dbReference type="GO" id="GO:0046872">
    <property type="term" value="F:metal ion binding"/>
    <property type="evidence" value="ECO:0007669"/>
    <property type="project" value="UniProtKB-KW"/>
</dbReference>
<comment type="caution">
    <text evidence="6">The sequence shown here is derived from an EMBL/GenBank/DDBJ whole genome shotgun (WGS) entry which is preliminary data.</text>
</comment>
<organism evidence="6">
    <name type="scientific">Pseudomonas graminis</name>
    <dbReference type="NCBI Taxonomy" id="158627"/>
    <lineage>
        <taxon>Bacteria</taxon>
        <taxon>Pseudomonadati</taxon>
        <taxon>Pseudomonadota</taxon>
        <taxon>Gammaproteobacteria</taxon>
        <taxon>Pseudomonadales</taxon>
        <taxon>Pseudomonadaceae</taxon>
        <taxon>Pseudomonas</taxon>
    </lineage>
</organism>
<dbReference type="Pfam" id="PF00355">
    <property type="entry name" value="Rieske"/>
    <property type="match status" value="1"/>
</dbReference>
<reference evidence="6" key="1">
    <citation type="journal article" date="2020" name="mSystems">
        <title>Genome- and Community-Level Interaction Insights into Carbon Utilization and Element Cycling Functions of Hydrothermarchaeota in Hydrothermal Sediment.</title>
        <authorList>
            <person name="Zhou Z."/>
            <person name="Liu Y."/>
            <person name="Xu W."/>
            <person name="Pan J."/>
            <person name="Luo Z.H."/>
            <person name="Li M."/>
        </authorList>
    </citation>
    <scope>NUCLEOTIDE SEQUENCE [LARGE SCALE GENOMIC DNA]</scope>
    <source>
        <strain evidence="6">SpSt-200</strain>
    </source>
</reference>
<evidence type="ECO:0000313" key="6">
    <source>
        <dbReference type="EMBL" id="HEF28595.1"/>
    </source>
</evidence>
<keyword evidence="3" id="KW-0408">Iron</keyword>
<dbReference type="PROSITE" id="PS51296">
    <property type="entry name" value="RIESKE"/>
    <property type="match status" value="1"/>
</dbReference>
<dbReference type="Gene3D" id="2.102.10.10">
    <property type="entry name" value="Rieske [2Fe-2S] iron-sulphur domain"/>
    <property type="match status" value="1"/>
</dbReference>
<accession>A0A7C2BB00</accession>
<dbReference type="RefSeq" id="WP_074892653.1">
    <property type="nucleotide sequence ID" value="NZ_FOHW01000042.1"/>
</dbReference>
<gene>
    <name evidence="6" type="ORF">ENP23_22865</name>
</gene>